<keyword evidence="2" id="KW-1185">Reference proteome</keyword>
<evidence type="ECO:0000313" key="1">
    <source>
        <dbReference type="EMBL" id="WUX54122.1"/>
    </source>
</evidence>
<dbReference type="EMBL" id="CP109495">
    <property type="protein sequence ID" value="WUX54122.1"/>
    <property type="molecule type" value="Genomic_DNA"/>
</dbReference>
<name>A0ABZ2ABD1_STRNV</name>
<dbReference type="RefSeq" id="WP_329077739.1">
    <property type="nucleotide sequence ID" value="NZ_CP109495.1"/>
</dbReference>
<gene>
    <name evidence="1" type="ORF">OG442_22630</name>
</gene>
<evidence type="ECO:0000313" key="2">
    <source>
        <dbReference type="Proteomes" id="UP001432209"/>
    </source>
</evidence>
<accession>A0ABZ2ABD1</accession>
<reference evidence="1" key="1">
    <citation type="submission" date="2022-10" db="EMBL/GenBank/DDBJ databases">
        <title>The complete genomes of actinobacterial strains from the NBC collection.</title>
        <authorList>
            <person name="Joergensen T.S."/>
            <person name="Alvarez Arevalo M."/>
            <person name="Sterndorff E.B."/>
            <person name="Faurdal D."/>
            <person name="Vuksanovic O."/>
            <person name="Mourched A.-S."/>
            <person name="Charusanti P."/>
            <person name="Shaw S."/>
            <person name="Blin K."/>
            <person name="Weber T."/>
        </authorList>
    </citation>
    <scope>NUCLEOTIDE SEQUENCE</scope>
    <source>
        <strain evidence="1">NBC_01432</strain>
    </source>
</reference>
<dbReference type="Proteomes" id="UP001432209">
    <property type="component" value="Chromosome"/>
</dbReference>
<sequence length="154" mass="16600">MPRTVTGGGRVTVLPLLHTWPDLYGVLAYTTSGAFGDTAIVGYVPIVDVADMPLMDIAARHQATRVYGSSGGAGFAEACWLMCVGWSGRSIPKPDNLELPDAAWALEVDGTMELFKTMYGHDRLSVGRITLDDPELMARARDVLPTSSRVMVNT</sequence>
<organism evidence="1 2">
    <name type="scientific">Streptomyces niveus</name>
    <name type="common">Streptomyces spheroides</name>
    <dbReference type="NCBI Taxonomy" id="193462"/>
    <lineage>
        <taxon>Bacteria</taxon>
        <taxon>Bacillati</taxon>
        <taxon>Actinomycetota</taxon>
        <taxon>Actinomycetes</taxon>
        <taxon>Kitasatosporales</taxon>
        <taxon>Streptomycetaceae</taxon>
        <taxon>Streptomyces</taxon>
    </lineage>
</organism>
<protein>
    <submittedName>
        <fullName evidence="1">Uncharacterized protein</fullName>
    </submittedName>
</protein>
<proteinExistence type="predicted"/>